<name>A0ABR1H680_9HYPO</name>
<keyword evidence="3" id="KW-1185">Reference proteome</keyword>
<evidence type="ECO:0000313" key="3">
    <source>
        <dbReference type="Proteomes" id="UP001498476"/>
    </source>
</evidence>
<keyword evidence="1" id="KW-1133">Transmembrane helix</keyword>
<organism evidence="2 3">
    <name type="scientific">Neonectria punicea</name>
    <dbReference type="NCBI Taxonomy" id="979145"/>
    <lineage>
        <taxon>Eukaryota</taxon>
        <taxon>Fungi</taxon>
        <taxon>Dikarya</taxon>
        <taxon>Ascomycota</taxon>
        <taxon>Pezizomycotina</taxon>
        <taxon>Sordariomycetes</taxon>
        <taxon>Hypocreomycetidae</taxon>
        <taxon>Hypocreales</taxon>
        <taxon>Nectriaceae</taxon>
        <taxon>Neonectria</taxon>
    </lineage>
</organism>
<gene>
    <name evidence="2" type="ORF">QQX98_005171</name>
</gene>
<sequence length="489" mass="54662">MDEIYQQIADFNPRKFSHSPDVLFFEVTELWRNDATGAVKAFDSTIQVPAVATWLTEESRVAKSGTESLVLRLVWTDLDFNEKTVGLPKPAMASILDKFDLELAYNYSLSCITGINAFPPEIVGSNMERAAHAFCYAPKLASVWSHTRFKGPTKPRQSVTYGIVLAKEKQKDVLKRLLHSKWQSNFSSHAMFPAFLYSFMLSAEIEMTLEGMKRRIQEVETRTGYASFETKRKRAASGELGVLSAEMSGFATRLASAERKSMALEKLMAFIVEQSGAQEATATIKAAATGAATGNVIIPATPGTLGTVPDGNSLMRNHTMVLQQRLGMQVLDKTYTLKRVQVQIEALVNLIGQHDSINNTDIALSSHRDASSMKTLAVVTMFFLPGSFIAALFSTPCFDWDSVNMSDESSIGVASTPQFSLYWAITIPMTVITFLLYFAWLQFQAYQRKKPHEYPSDEQLDTESKNEQEFVEAKLVAKRRFTKFSLHQH</sequence>
<evidence type="ECO:0000313" key="2">
    <source>
        <dbReference type="EMBL" id="KAK7416467.1"/>
    </source>
</evidence>
<dbReference type="EMBL" id="JAZAVJ010000068">
    <property type="protein sequence ID" value="KAK7416467.1"/>
    <property type="molecule type" value="Genomic_DNA"/>
</dbReference>
<comment type="caution">
    <text evidence="2">The sequence shown here is derived from an EMBL/GenBank/DDBJ whole genome shotgun (WGS) entry which is preliminary data.</text>
</comment>
<feature type="transmembrane region" description="Helical" evidence="1">
    <location>
        <begin position="421"/>
        <end position="440"/>
    </location>
</feature>
<keyword evidence="1" id="KW-0812">Transmembrane</keyword>
<reference evidence="2 3" key="1">
    <citation type="journal article" date="2025" name="Microbiol. Resour. Announc.">
        <title>Draft genome sequences for Neonectria magnoliae and Neonectria punicea, canker pathogens of Liriodendron tulipifera and Acer saccharum in West Virginia.</title>
        <authorList>
            <person name="Petronek H.M."/>
            <person name="Kasson M.T."/>
            <person name="Metheny A.M."/>
            <person name="Stauder C.M."/>
            <person name="Lovett B."/>
            <person name="Lynch S.C."/>
            <person name="Garnas J.R."/>
            <person name="Kasson L.R."/>
            <person name="Stajich J.E."/>
        </authorList>
    </citation>
    <scope>NUCLEOTIDE SEQUENCE [LARGE SCALE GENOMIC DNA]</scope>
    <source>
        <strain evidence="2 3">NRRL 64653</strain>
    </source>
</reference>
<dbReference type="Gene3D" id="1.20.58.340">
    <property type="entry name" value="Magnesium transport protein CorA, transmembrane region"/>
    <property type="match status" value="1"/>
</dbReference>
<feature type="transmembrane region" description="Helical" evidence="1">
    <location>
        <begin position="375"/>
        <end position="395"/>
    </location>
</feature>
<dbReference type="Proteomes" id="UP001498476">
    <property type="component" value="Unassembled WGS sequence"/>
</dbReference>
<protein>
    <submittedName>
        <fullName evidence="2">Uncharacterized protein</fullName>
    </submittedName>
</protein>
<keyword evidence="1" id="KW-0472">Membrane</keyword>
<proteinExistence type="predicted"/>
<evidence type="ECO:0000256" key="1">
    <source>
        <dbReference type="SAM" id="Phobius"/>
    </source>
</evidence>
<accession>A0ABR1H680</accession>